<keyword evidence="2" id="KW-0812">Transmembrane</keyword>
<accession>A0A1H4D4T7</accession>
<dbReference type="Gene3D" id="3.30.2010.10">
    <property type="entry name" value="Metalloproteases ('zincins'), catalytic domain"/>
    <property type="match status" value="1"/>
</dbReference>
<evidence type="ECO:0000256" key="2">
    <source>
        <dbReference type="SAM" id="Phobius"/>
    </source>
</evidence>
<dbReference type="EMBL" id="FNRL01000012">
    <property type="protein sequence ID" value="SEA67449.1"/>
    <property type="molecule type" value="Genomic_DNA"/>
</dbReference>
<evidence type="ECO:0000259" key="3">
    <source>
        <dbReference type="Pfam" id="PF05569"/>
    </source>
</evidence>
<dbReference type="Proteomes" id="UP000199656">
    <property type="component" value="Unassembled WGS sequence"/>
</dbReference>
<name>A0A1H4D4T7_9BACT</name>
<organism evidence="4 5">
    <name type="scientific">Chitinophaga terrae</name>
    <name type="common">ex Kim and Jung 2007</name>
    <dbReference type="NCBI Taxonomy" id="408074"/>
    <lineage>
        <taxon>Bacteria</taxon>
        <taxon>Pseudomonadati</taxon>
        <taxon>Bacteroidota</taxon>
        <taxon>Chitinophagia</taxon>
        <taxon>Chitinophagales</taxon>
        <taxon>Chitinophagaceae</taxon>
        <taxon>Chitinophaga</taxon>
    </lineage>
</organism>
<gene>
    <name evidence="4" type="ORF">SAMN05660909_02948</name>
</gene>
<dbReference type="RefSeq" id="WP_089762686.1">
    <property type="nucleotide sequence ID" value="NZ_BKAT01000018.1"/>
</dbReference>
<dbReference type="OrthoDB" id="15218at2"/>
<dbReference type="STRING" id="408074.SAMN05660909_02948"/>
<feature type="region of interest" description="Disordered" evidence="1">
    <location>
        <begin position="442"/>
        <end position="492"/>
    </location>
</feature>
<reference evidence="5" key="1">
    <citation type="submission" date="2016-10" db="EMBL/GenBank/DDBJ databases">
        <authorList>
            <person name="Varghese N."/>
            <person name="Submissions S."/>
        </authorList>
    </citation>
    <scope>NUCLEOTIDE SEQUENCE [LARGE SCALE GENOMIC DNA]</scope>
    <source>
        <strain evidence="5">DSM 23920</strain>
    </source>
</reference>
<feature type="transmembrane region" description="Helical" evidence="2">
    <location>
        <begin position="20"/>
        <end position="42"/>
    </location>
</feature>
<proteinExistence type="predicted"/>
<feature type="region of interest" description="Disordered" evidence="1">
    <location>
        <begin position="410"/>
        <end position="429"/>
    </location>
</feature>
<feature type="compositionally biased region" description="Basic and acidic residues" evidence="1">
    <location>
        <begin position="410"/>
        <end position="428"/>
    </location>
</feature>
<evidence type="ECO:0000313" key="5">
    <source>
        <dbReference type="Proteomes" id="UP000199656"/>
    </source>
</evidence>
<feature type="compositionally biased region" description="Basic and acidic residues" evidence="1">
    <location>
        <begin position="442"/>
        <end position="461"/>
    </location>
</feature>
<keyword evidence="5" id="KW-1185">Reference proteome</keyword>
<dbReference type="PANTHER" id="PTHR34978">
    <property type="entry name" value="POSSIBLE SENSOR-TRANSDUCER PROTEIN BLAR"/>
    <property type="match status" value="1"/>
</dbReference>
<feature type="transmembrane region" description="Helical" evidence="2">
    <location>
        <begin position="219"/>
        <end position="241"/>
    </location>
</feature>
<dbReference type="InterPro" id="IPR008756">
    <property type="entry name" value="Peptidase_M56"/>
</dbReference>
<evidence type="ECO:0000313" key="4">
    <source>
        <dbReference type="EMBL" id="SEA67449.1"/>
    </source>
</evidence>
<protein>
    <submittedName>
        <fullName evidence="4">Signal transducer regulating beta-lactamase production, contains metallopeptidase domain</fullName>
    </submittedName>
</protein>
<keyword evidence="2" id="KW-0472">Membrane</keyword>
<dbReference type="Pfam" id="PF05569">
    <property type="entry name" value="Peptidase_M56"/>
    <property type="match status" value="1"/>
</dbReference>
<dbReference type="AlphaFoldDB" id="A0A1H4D4T7"/>
<feature type="domain" description="Peptidase M56" evidence="3">
    <location>
        <begin position="46"/>
        <end position="302"/>
    </location>
</feature>
<feature type="transmembrane region" description="Helical" evidence="2">
    <location>
        <begin position="318"/>
        <end position="336"/>
    </location>
</feature>
<dbReference type="InterPro" id="IPR052173">
    <property type="entry name" value="Beta-lactam_resp_regulator"/>
</dbReference>
<evidence type="ECO:0000256" key="1">
    <source>
        <dbReference type="SAM" id="MobiDB-lite"/>
    </source>
</evidence>
<feature type="transmembrane region" description="Helical" evidence="2">
    <location>
        <begin position="54"/>
        <end position="74"/>
    </location>
</feature>
<sequence length="492" mass="55354">MEMLLVNAGWGESVLKALCWTFIHSLWQGLGYSLAAGAVLLLTRRSAPALRYNLIALILLCFVATTGVTMYLLFPGTTAPAAAAPLVTGQAATVAASFRQQFAAYCDSNAPLLVLCWFIIFMIKFLKMIAGLAYIRRIRSYGVYPPGDHWNNKVKELAGKLQISAPVKLLESMLVKVPVVTGWLKPVIMLPLGLMAELPEDQVEAILLHELAHIRRKDYFVNLLQSFVEIFFFFNPAVYWLSALLREEREHCCDDLAVHGSNNKATYIKALVAFQEYRLGVNDNPAALAFAESKHQLLERVKRMVYNHNKNLNIKEKLFLATGVFILAAIALAPVAKTQAQKHGIWPPADTIKGVIQPIRYQVPAIKPDNRQQHITEGSVTPAHTRGNDTMLLRRQQEQAMRELQQQERDKLQQVHEQQQQERNRLDSIRYATGLARQAADAKREREVLQREEEIRQRSGDTSRNVSRDVPPTKPVNAIAPVSPVKPRSTNN</sequence>
<dbReference type="CDD" id="cd07341">
    <property type="entry name" value="M56_BlaR1_MecR1_like"/>
    <property type="match status" value="1"/>
</dbReference>
<dbReference type="PANTHER" id="PTHR34978:SF3">
    <property type="entry name" value="SLR0241 PROTEIN"/>
    <property type="match status" value="1"/>
</dbReference>
<keyword evidence="2" id="KW-1133">Transmembrane helix</keyword>
<feature type="transmembrane region" description="Helical" evidence="2">
    <location>
        <begin position="112"/>
        <end position="135"/>
    </location>
</feature>